<dbReference type="InterPro" id="IPR020348">
    <property type="entry name" value="Uncharacterised_YvaD"/>
</dbReference>
<keyword evidence="1" id="KW-1133">Transmembrane helix</keyword>
<reference evidence="2 3" key="1">
    <citation type="submission" date="2018-02" db="EMBL/GenBank/DDBJ databases">
        <title>Novel Leptospira species isolated from soil and water in Japan.</title>
        <authorList>
            <person name="Nakao R."/>
            <person name="Masuzawa T."/>
        </authorList>
    </citation>
    <scope>NUCLEOTIDE SEQUENCE [LARGE SCALE GENOMIC DNA]</scope>
    <source>
        <strain evidence="2 3">E8</strain>
    </source>
</reference>
<feature type="transmembrane region" description="Helical" evidence="1">
    <location>
        <begin position="12"/>
        <end position="34"/>
    </location>
</feature>
<feature type="transmembrane region" description="Helical" evidence="1">
    <location>
        <begin position="83"/>
        <end position="104"/>
    </location>
</feature>
<protein>
    <recommendedName>
        <fullName evidence="4">YvaD family protein</fullName>
    </recommendedName>
</protein>
<dbReference type="RefSeq" id="WP_245915464.1">
    <property type="nucleotide sequence ID" value="NZ_BFAY01000006.1"/>
</dbReference>
<gene>
    <name evidence="2" type="ORF">LPTSP1_09490</name>
</gene>
<evidence type="ECO:0000313" key="3">
    <source>
        <dbReference type="Proteomes" id="UP000245076"/>
    </source>
</evidence>
<evidence type="ECO:0000313" key="2">
    <source>
        <dbReference type="EMBL" id="GBF37961.1"/>
    </source>
</evidence>
<comment type="caution">
    <text evidence="2">The sequence shown here is derived from an EMBL/GenBank/DDBJ whole genome shotgun (WGS) entry which is preliminary data.</text>
</comment>
<dbReference type="AlphaFoldDB" id="A0A2P2D0E8"/>
<proteinExistence type="predicted"/>
<dbReference type="EMBL" id="BFAY01000006">
    <property type="protein sequence ID" value="GBF37961.1"/>
    <property type="molecule type" value="Genomic_DNA"/>
</dbReference>
<keyword evidence="3" id="KW-1185">Reference proteome</keyword>
<accession>A0A2P2D0E8</accession>
<keyword evidence="1" id="KW-0812">Transmembrane</keyword>
<evidence type="ECO:0008006" key="4">
    <source>
        <dbReference type="Google" id="ProtNLM"/>
    </source>
</evidence>
<dbReference type="Proteomes" id="UP000245076">
    <property type="component" value="Unassembled WGS sequence"/>
</dbReference>
<feature type="transmembrane region" description="Helical" evidence="1">
    <location>
        <begin position="110"/>
        <end position="127"/>
    </location>
</feature>
<name>A0A2P2D0E8_9LEPT</name>
<evidence type="ECO:0000256" key="1">
    <source>
        <dbReference type="SAM" id="Phobius"/>
    </source>
</evidence>
<dbReference type="Pfam" id="PF17314">
    <property type="entry name" value="DUF5360"/>
    <property type="match status" value="1"/>
</dbReference>
<keyword evidence="1" id="KW-0472">Membrane</keyword>
<sequence length="133" mass="15614">MEPNIKDYKGLNSLFLITDIGFILYWSITLLHLIPDEYLFKDYENPILQAWNWSFLPLDLFVSFTGLYSLSLSKKGNPNWKTLAILSLAFTFASGLQAIAFWVISEDYNISWWIPNLYLMIYPLFYVPKLIRS</sequence>
<feature type="transmembrane region" description="Helical" evidence="1">
    <location>
        <begin position="54"/>
        <end position="71"/>
    </location>
</feature>
<organism evidence="2 3">
    <name type="scientific">Leptospira johnsonii</name>
    <dbReference type="NCBI Taxonomy" id="1917820"/>
    <lineage>
        <taxon>Bacteria</taxon>
        <taxon>Pseudomonadati</taxon>
        <taxon>Spirochaetota</taxon>
        <taxon>Spirochaetia</taxon>
        <taxon>Leptospirales</taxon>
        <taxon>Leptospiraceae</taxon>
        <taxon>Leptospira</taxon>
    </lineage>
</organism>